<evidence type="ECO:0000313" key="1">
    <source>
        <dbReference type="EMBL" id="JAD17566.1"/>
    </source>
</evidence>
<sequence>MPQTQVVMSANKCLKHEPIMYYFSCISRVHCVQTSSLRCSNDY</sequence>
<dbReference type="EMBL" id="GBRH01280329">
    <property type="protein sequence ID" value="JAD17566.1"/>
    <property type="molecule type" value="Transcribed_RNA"/>
</dbReference>
<proteinExistence type="predicted"/>
<accession>A0A0A9SKE0</accession>
<organism evidence="1">
    <name type="scientific">Arundo donax</name>
    <name type="common">Giant reed</name>
    <name type="synonym">Donax arundinaceus</name>
    <dbReference type="NCBI Taxonomy" id="35708"/>
    <lineage>
        <taxon>Eukaryota</taxon>
        <taxon>Viridiplantae</taxon>
        <taxon>Streptophyta</taxon>
        <taxon>Embryophyta</taxon>
        <taxon>Tracheophyta</taxon>
        <taxon>Spermatophyta</taxon>
        <taxon>Magnoliopsida</taxon>
        <taxon>Liliopsida</taxon>
        <taxon>Poales</taxon>
        <taxon>Poaceae</taxon>
        <taxon>PACMAD clade</taxon>
        <taxon>Arundinoideae</taxon>
        <taxon>Arundineae</taxon>
        <taxon>Arundo</taxon>
    </lineage>
</organism>
<reference evidence="1" key="2">
    <citation type="journal article" date="2015" name="Data Brief">
        <title>Shoot transcriptome of the giant reed, Arundo donax.</title>
        <authorList>
            <person name="Barrero R.A."/>
            <person name="Guerrero F.D."/>
            <person name="Moolhuijzen P."/>
            <person name="Goolsby J.A."/>
            <person name="Tidwell J."/>
            <person name="Bellgard S.E."/>
            <person name="Bellgard M.I."/>
        </authorList>
    </citation>
    <scope>NUCLEOTIDE SEQUENCE</scope>
    <source>
        <tissue evidence="1">Shoot tissue taken approximately 20 cm above the soil surface</tissue>
    </source>
</reference>
<dbReference type="AlphaFoldDB" id="A0A0A9SKE0"/>
<name>A0A0A9SKE0_ARUDO</name>
<protein>
    <submittedName>
        <fullName evidence="1">Uncharacterized protein</fullName>
    </submittedName>
</protein>
<reference evidence="1" key="1">
    <citation type="submission" date="2014-09" db="EMBL/GenBank/DDBJ databases">
        <authorList>
            <person name="Magalhaes I.L.F."/>
            <person name="Oliveira U."/>
            <person name="Santos F.R."/>
            <person name="Vidigal T.H.D.A."/>
            <person name="Brescovit A.D."/>
            <person name="Santos A.J."/>
        </authorList>
    </citation>
    <scope>NUCLEOTIDE SEQUENCE</scope>
    <source>
        <tissue evidence="1">Shoot tissue taken approximately 20 cm above the soil surface</tissue>
    </source>
</reference>